<evidence type="ECO:0000256" key="1">
    <source>
        <dbReference type="ARBA" id="ARBA00004275"/>
    </source>
</evidence>
<dbReference type="Proteomes" id="UP000247823">
    <property type="component" value="Unassembled WGS sequence"/>
</dbReference>
<dbReference type="PANTHER" id="PTHR24317">
    <property type="entry name" value="PEROXISOMAL TRANS-2-ENOYL-COA REDUCTASE"/>
    <property type="match status" value="1"/>
</dbReference>
<dbReference type="EMBL" id="QJQB01000322">
    <property type="protein sequence ID" value="PYA66182.1"/>
    <property type="molecule type" value="Genomic_DNA"/>
</dbReference>
<dbReference type="EC" id="1.3.1.38" evidence="13"/>
<comment type="function">
    <text evidence="11">Participates in chain elongation of fatty acids. Catalyzes the reduction of trans-2-enoyl-CoAs of varying chain lengths from 6:1 to 16:1, having maximum activity with 10:1 CoA. Has no 2,4-dienoyl-CoA reductase activity.</text>
</comment>
<protein>
    <recommendedName>
        <fullName evidence="14">Peroxisomal trans-2-enoyl-CoA reductase</fullName>
        <ecNumber evidence="13">1.3.1.38</ecNumber>
    </recommendedName>
</protein>
<evidence type="ECO:0000313" key="22">
    <source>
        <dbReference type="Proteomes" id="UP000247823"/>
    </source>
</evidence>
<feature type="non-terminal residue" evidence="21">
    <location>
        <position position="1"/>
    </location>
</feature>
<name>A0ABX5NCA4_SERMA</name>
<evidence type="ECO:0000256" key="8">
    <source>
        <dbReference type="ARBA" id="ARBA00023098"/>
    </source>
</evidence>
<evidence type="ECO:0000256" key="2">
    <source>
        <dbReference type="ARBA" id="ARBA00005189"/>
    </source>
</evidence>
<accession>A0ABX5NCA4</accession>
<evidence type="ECO:0000256" key="5">
    <source>
        <dbReference type="ARBA" id="ARBA00022832"/>
    </source>
</evidence>
<organism evidence="21 22">
    <name type="scientific">Serratia marcescens</name>
    <dbReference type="NCBI Taxonomy" id="615"/>
    <lineage>
        <taxon>Bacteria</taxon>
        <taxon>Pseudomonadati</taxon>
        <taxon>Pseudomonadota</taxon>
        <taxon>Gammaproteobacteria</taxon>
        <taxon>Enterobacterales</taxon>
        <taxon>Yersiniaceae</taxon>
        <taxon>Serratia</taxon>
    </lineage>
</organism>
<keyword evidence="9" id="KW-0576">Peroxisome</keyword>
<comment type="subunit">
    <text evidence="12">Interacts with PEX5, probably required to target it into peroxisomes.</text>
</comment>
<evidence type="ECO:0000256" key="15">
    <source>
        <dbReference type="ARBA" id="ARBA00047570"/>
    </source>
</evidence>
<reference evidence="21 22" key="1">
    <citation type="submission" date="2018-06" db="EMBL/GenBank/DDBJ databases">
        <title>Serratia marcescens genome sequencing and assembly.</title>
        <authorList>
            <person name="Martins R.C.R."/>
            <person name="Perdigao-Neto L.V."/>
            <person name="Costa S.F."/>
            <person name="Levin A.S.S."/>
        </authorList>
    </citation>
    <scope>NUCLEOTIDE SEQUENCE [LARGE SCALE GENOMIC DNA]</scope>
    <source>
        <strain evidence="21 22">1283</strain>
    </source>
</reference>
<dbReference type="InterPro" id="IPR036291">
    <property type="entry name" value="NAD(P)-bd_dom_sf"/>
</dbReference>
<comment type="caution">
    <text evidence="21">The sequence shown here is derived from an EMBL/GenBank/DDBJ whole genome shotgun (WGS) entry which is preliminary data.</text>
</comment>
<dbReference type="InterPro" id="IPR003560">
    <property type="entry name" value="DHB_DH"/>
</dbReference>
<keyword evidence="8" id="KW-0443">Lipid metabolism</keyword>
<keyword evidence="10" id="KW-0275">Fatty acid biosynthesis</keyword>
<gene>
    <name evidence="21" type="ORF">DMW51_14105</name>
</gene>
<comment type="pathway">
    <text evidence="2">Lipid metabolism.</text>
</comment>
<evidence type="ECO:0000256" key="13">
    <source>
        <dbReference type="ARBA" id="ARBA00038849"/>
    </source>
</evidence>
<dbReference type="InterPro" id="IPR052388">
    <property type="entry name" value="Peroxisomal_t2-enoyl-CoA_red"/>
</dbReference>
<evidence type="ECO:0000256" key="20">
    <source>
        <dbReference type="ARBA" id="ARBA00049559"/>
    </source>
</evidence>
<comment type="catalytic activity">
    <reaction evidence="18">
        <text>a (2E)-enoyl-CoA + NADPH + H(+) = a 2,3-saturated acyl-CoA + NADP(+)</text>
        <dbReference type="Rhea" id="RHEA:33763"/>
        <dbReference type="ChEBI" id="CHEBI:15378"/>
        <dbReference type="ChEBI" id="CHEBI:57783"/>
        <dbReference type="ChEBI" id="CHEBI:58349"/>
        <dbReference type="ChEBI" id="CHEBI:58856"/>
        <dbReference type="ChEBI" id="CHEBI:65111"/>
        <dbReference type="EC" id="1.3.1.38"/>
    </reaction>
    <physiologicalReaction direction="left-to-right" evidence="18">
        <dbReference type="Rhea" id="RHEA:33764"/>
    </physiologicalReaction>
</comment>
<dbReference type="SUPFAM" id="SSF51735">
    <property type="entry name" value="NAD(P)-binding Rossmann-fold domains"/>
    <property type="match status" value="1"/>
</dbReference>
<evidence type="ECO:0000256" key="9">
    <source>
        <dbReference type="ARBA" id="ARBA00023140"/>
    </source>
</evidence>
<proteinExistence type="predicted"/>
<reference evidence="22" key="2">
    <citation type="submission" date="2018-06" db="EMBL/GenBank/DDBJ databases">
        <title>Serratia marcescens genome sequencing and assembly.</title>
        <authorList>
            <person name="Martins R.C."/>
            <person name="Perdigao-Neto L.V."/>
            <person name="Costa S.F."/>
            <person name="Levin A.S.S."/>
        </authorList>
    </citation>
    <scope>NUCLEOTIDE SEQUENCE [LARGE SCALE GENOMIC DNA]</scope>
    <source>
        <strain evidence="22">1283</strain>
    </source>
</reference>
<evidence type="ECO:0000256" key="4">
    <source>
        <dbReference type="ARBA" id="ARBA00022553"/>
    </source>
</evidence>
<dbReference type="Pfam" id="PF13561">
    <property type="entry name" value="adh_short_C2"/>
    <property type="match status" value="1"/>
</dbReference>
<comment type="catalytic activity">
    <reaction evidence="20">
        <text>(2E)-octenoyl-CoA + NADPH + H(+) = octanoyl-CoA + NADP(+)</text>
        <dbReference type="Rhea" id="RHEA:44952"/>
        <dbReference type="ChEBI" id="CHEBI:15378"/>
        <dbReference type="ChEBI" id="CHEBI:57386"/>
        <dbReference type="ChEBI" id="CHEBI:57783"/>
        <dbReference type="ChEBI" id="CHEBI:58349"/>
        <dbReference type="ChEBI" id="CHEBI:62242"/>
    </reaction>
    <physiologicalReaction direction="left-to-right" evidence="20">
        <dbReference type="Rhea" id="RHEA:44953"/>
    </physiologicalReaction>
</comment>
<evidence type="ECO:0000256" key="16">
    <source>
        <dbReference type="ARBA" id="ARBA00048686"/>
    </source>
</evidence>
<dbReference type="PANTHER" id="PTHR24317:SF7">
    <property type="entry name" value="PEROXISOMAL TRANS-2-ENOYL-COA REDUCTASE"/>
    <property type="match status" value="1"/>
</dbReference>
<evidence type="ECO:0000256" key="7">
    <source>
        <dbReference type="ARBA" id="ARBA00023002"/>
    </source>
</evidence>
<evidence type="ECO:0000313" key="21">
    <source>
        <dbReference type="EMBL" id="PYA66182.1"/>
    </source>
</evidence>
<dbReference type="RefSeq" id="WP_146223409.1">
    <property type="nucleotide sequence ID" value="NZ_QJQB01000322.1"/>
</dbReference>
<comment type="catalytic activity">
    <reaction evidence="15">
        <text>(2E)-dodecenoyl-CoA + NADPH + H(+) = dodecanoyl-CoA + NADP(+)</text>
        <dbReference type="Rhea" id="RHEA:44964"/>
        <dbReference type="ChEBI" id="CHEBI:15378"/>
        <dbReference type="ChEBI" id="CHEBI:57330"/>
        <dbReference type="ChEBI" id="CHEBI:57375"/>
        <dbReference type="ChEBI" id="CHEBI:57783"/>
        <dbReference type="ChEBI" id="CHEBI:58349"/>
    </reaction>
    <physiologicalReaction direction="left-to-right" evidence="15">
        <dbReference type="Rhea" id="RHEA:44965"/>
    </physiologicalReaction>
</comment>
<comment type="catalytic activity">
    <reaction evidence="17">
        <text>(2E)-hexenoyl-CoA + NADPH + H(+) = hexanoyl-CoA + NADP(+)</text>
        <dbReference type="Rhea" id="RHEA:44956"/>
        <dbReference type="ChEBI" id="CHEBI:15378"/>
        <dbReference type="ChEBI" id="CHEBI:57783"/>
        <dbReference type="ChEBI" id="CHEBI:58349"/>
        <dbReference type="ChEBI" id="CHEBI:62077"/>
        <dbReference type="ChEBI" id="CHEBI:62620"/>
    </reaction>
    <physiologicalReaction direction="left-to-right" evidence="17">
        <dbReference type="Rhea" id="RHEA:44957"/>
    </physiologicalReaction>
</comment>
<evidence type="ECO:0000256" key="12">
    <source>
        <dbReference type="ARBA" id="ARBA00038622"/>
    </source>
</evidence>
<sequence length="63" mass="6233">ANLGDAQVNQAIAASVPLGRLGEPEDIAAAMVFLASPAAAYITGQTLVVDGGALLPETNALLT</sequence>
<keyword evidence="4" id="KW-0597">Phosphoprotein</keyword>
<evidence type="ECO:0000256" key="3">
    <source>
        <dbReference type="ARBA" id="ARBA00022516"/>
    </source>
</evidence>
<comment type="catalytic activity">
    <reaction evidence="19">
        <text>(2E)-decenoyl-CoA + NADPH + H(+) = decanoyl-CoA + NADP(+)</text>
        <dbReference type="Rhea" id="RHEA:44960"/>
        <dbReference type="ChEBI" id="CHEBI:15378"/>
        <dbReference type="ChEBI" id="CHEBI:57783"/>
        <dbReference type="ChEBI" id="CHEBI:58349"/>
        <dbReference type="ChEBI" id="CHEBI:61406"/>
        <dbReference type="ChEBI" id="CHEBI:61430"/>
    </reaction>
    <physiologicalReaction direction="left-to-right" evidence="19">
        <dbReference type="Rhea" id="RHEA:44961"/>
    </physiologicalReaction>
</comment>
<evidence type="ECO:0000256" key="14">
    <source>
        <dbReference type="ARBA" id="ARBA00041063"/>
    </source>
</evidence>
<evidence type="ECO:0000256" key="17">
    <source>
        <dbReference type="ARBA" id="ARBA00049108"/>
    </source>
</evidence>
<evidence type="ECO:0000256" key="11">
    <source>
        <dbReference type="ARBA" id="ARBA00037124"/>
    </source>
</evidence>
<dbReference type="InterPro" id="IPR002347">
    <property type="entry name" value="SDR_fam"/>
</dbReference>
<dbReference type="PRINTS" id="PR01397">
    <property type="entry name" value="DHBDHDRGNASE"/>
</dbReference>
<comment type="subcellular location">
    <subcellularLocation>
        <location evidence="1">Peroxisome</location>
    </subcellularLocation>
</comment>
<keyword evidence="7" id="KW-0560">Oxidoreductase</keyword>
<dbReference type="Gene3D" id="3.40.50.720">
    <property type="entry name" value="NAD(P)-binding Rossmann-like Domain"/>
    <property type="match status" value="1"/>
</dbReference>
<keyword evidence="6" id="KW-0521">NADP</keyword>
<evidence type="ECO:0000256" key="19">
    <source>
        <dbReference type="ARBA" id="ARBA00049386"/>
    </source>
</evidence>
<keyword evidence="3" id="KW-0444">Lipid biosynthesis</keyword>
<comment type="catalytic activity">
    <reaction evidence="16">
        <text>(2E)-tetradecenoyl-CoA + NADPH + H(+) = tetradecanoyl-CoA + NADP(+)</text>
        <dbReference type="Rhea" id="RHEA:44968"/>
        <dbReference type="ChEBI" id="CHEBI:15378"/>
        <dbReference type="ChEBI" id="CHEBI:57385"/>
        <dbReference type="ChEBI" id="CHEBI:57783"/>
        <dbReference type="ChEBI" id="CHEBI:58349"/>
        <dbReference type="ChEBI" id="CHEBI:61405"/>
    </reaction>
    <physiologicalReaction direction="left-to-right" evidence="16">
        <dbReference type="Rhea" id="RHEA:44969"/>
    </physiologicalReaction>
</comment>
<evidence type="ECO:0000256" key="18">
    <source>
        <dbReference type="ARBA" id="ARBA00049251"/>
    </source>
</evidence>
<keyword evidence="5" id="KW-0276">Fatty acid metabolism</keyword>
<keyword evidence="22" id="KW-1185">Reference proteome</keyword>
<evidence type="ECO:0000256" key="6">
    <source>
        <dbReference type="ARBA" id="ARBA00022857"/>
    </source>
</evidence>
<evidence type="ECO:0000256" key="10">
    <source>
        <dbReference type="ARBA" id="ARBA00023160"/>
    </source>
</evidence>